<feature type="compositionally biased region" description="Basic and acidic residues" evidence="14">
    <location>
        <begin position="221"/>
        <end position="245"/>
    </location>
</feature>
<dbReference type="InterPro" id="IPR029058">
    <property type="entry name" value="AB_hydrolase_fold"/>
</dbReference>
<evidence type="ECO:0000256" key="5">
    <source>
        <dbReference type="ARBA" id="ARBA00022670"/>
    </source>
</evidence>
<comment type="catalytic activity">
    <reaction evidence="11">
        <text>Release of a C-terminal amino acid with broad specificity.</text>
        <dbReference type="EC" id="3.4.16.5"/>
    </reaction>
</comment>
<protein>
    <recommendedName>
        <fullName evidence="13">Carboxypeptidase</fullName>
        <ecNumber evidence="13">3.4.16.-</ecNumber>
    </recommendedName>
</protein>
<keyword evidence="17" id="KW-1185">Reference proteome</keyword>
<evidence type="ECO:0000256" key="6">
    <source>
        <dbReference type="ARBA" id="ARBA00022729"/>
    </source>
</evidence>
<dbReference type="PROSITE" id="PS00131">
    <property type="entry name" value="CARBOXYPEPT_SER_SER"/>
    <property type="match status" value="1"/>
</dbReference>
<organism evidence="16 17">
    <name type="scientific">Pichia membranifaciens</name>
    <dbReference type="NCBI Taxonomy" id="4926"/>
    <lineage>
        <taxon>Eukaryota</taxon>
        <taxon>Fungi</taxon>
        <taxon>Dikarya</taxon>
        <taxon>Ascomycota</taxon>
        <taxon>Saccharomycotina</taxon>
        <taxon>Pichiomycetes</taxon>
        <taxon>Pichiales</taxon>
        <taxon>Pichiaceae</taxon>
        <taxon>Pichia</taxon>
    </lineage>
</organism>
<dbReference type="FunFam" id="1.10.287.410:FF:000001">
    <property type="entry name" value="Carboxypeptidase Y"/>
    <property type="match status" value="1"/>
</dbReference>
<evidence type="ECO:0000256" key="3">
    <source>
        <dbReference type="ARBA" id="ARBA00022554"/>
    </source>
</evidence>
<evidence type="ECO:0000313" key="17">
    <source>
        <dbReference type="Proteomes" id="UP000186136"/>
    </source>
</evidence>
<dbReference type="GO" id="GO:0046938">
    <property type="term" value="P:phytochelatin biosynthetic process"/>
    <property type="evidence" value="ECO:0007669"/>
    <property type="project" value="UniProtKB-ARBA"/>
</dbReference>
<comment type="similarity">
    <text evidence="2 13">Belongs to the peptidase S10 family.</text>
</comment>
<dbReference type="Pfam" id="PF00450">
    <property type="entry name" value="Peptidase_S10"/>
    <property type="match status" value="1"/>
</dbReference>
<dbReference type="InterPro" id="IPR008442">
    <property type="entry name" value="Propeptide_carboxypepY"/>
</dbReference>
<dbReference type="Gene3D" id="1.10.287.410">
    <property type="match status" value="1"/>
</dbReference>
<comment type="caution">
    <text evidence="16">The sequence shown here is derived from an EMBL/GenBank/DDBJ whole genome shotgun (WGS) entry which is preliminary data.</text>
</comment>
<keyword evidence="10" id="KW-0325">Glycoprotein</keyword>
<evidence type="ECO:0000256" key="2">
    <source>
        <dbReference type="ARBA" id="ARBA00009431"/>
    </source>
</evidence>
<evidence type="ECO:0000256" key="12">
    <source>
        <dbReference type="ARBA" id="ARBA00058662"/>
    </source>
</evidence>
<dbReference type="AlphaFoldDB" id="A0A1Q2YDL5"/>
<feature type="region of interest" description="Disordered" evidence="14">
    <location>
        <begin position="187"/>
        <end position="263"/>
    </location>
</feature>
<feature type="compositionally biased region" description="Basic and acidic residues" evidence="14">
    <location>
        <begin position="252"/>
        <end position="262"/>
    </location>
</feature>
<dbReference type="EC" id="3.4.16.-" evidence="13"/>
<keyword evidence="6" id="KW-0732">Signal</keyword>
<evidence type="ECO:0000256" key="10">
    <source>
        <dbReference type="ARBA" id="ARBA00023180"/>
    </source>
</evidence>
<gene>
    <name evidence="16" type="ORF">PMKS-001083</name>
</gene>
<evidence type="ECO:0000256" key="1">
    <source>
        <dbReference type="ARBA" id="ARBA00004116"/>
    </source>
</evidence>
<dbReference type="GO" id="GO:0006995">
    <property type="term" value="P:cellular response to nitrogen starvation"/>
    <property type="evidence" value="ECO:0007669"/>
    <property type="project" value="UniProtKB-ARBA"/>
</dbReference>
<dbReference type="EMBL" id="BDGI01000042">
    <property type="protein sequence ID" value="GAV27615.1"/>
    <property type="molecule type" value="Genomic_DNA"/>
</dbReference>
<evidence type="ECO:0000256" key="8">
    <source>
        <dbReference type="ARBA" id="ARBA00023145"/>
    </source>
</evidence>
<evidence type="ECO:0000256" key="13">
    <source>
        <dbReference type="RuleBase" id="RU361156"/>
    </source>
</evidence>
<keyword evidence="7 13" id="KW-0378">Hydrolase</keyword>
<dbReference type="SUPFAM" id="SSF53474">
    <property type="entry name" value="alpha/beta-Hydrolases"/>
    <property type="match status" value="1"/>
</dbReference>
<dbReference type="GO" id="GO:0031638">
    <property type="term" value="P:zymogen activation"/>
    <property type="evidence" value="ECO:0007669"/>
    <property type="project" value="UniProtKB-ARBA"/>
</dbReference>
<dbReference type="OrthoDB" id="443318at2759"/>
<dbReference type="GO" id="GO:0004185">
    <property type="term" value="F:serine-type carboxypeptidase activity"/>
    <property type="evidence" value="ECO:0007669"/>
    <property type="project" value="UniProtKB-UniRule"/>
</dbReference>
<accession>A0A1Q2YDL5</accession>
<dbReference type="PANTHER" id="PTHR11802">
    <property type="entry name" value="SERINE PROTEASE FAMILY S10 SERINE CARBOXYPEPTIDASE"/>
    <property type="match status" value="1"/>
</dbReference>
<keyword evidence="3" id="KW-0926">Vacuole</keyword>
<comment type="subcellular location">
    <subcellularLocation>
        <location evidence="1">Vacuole</location>
    </subcellularLocation>
</comment>
<evidence type="ECO:0000256" key="4">
    <source>
        <dbReference type="ARBA" id="ARBA00022645"/>
    </source>
</evidence>
<keyword evidence="4 13" id="KW-0121">Carboxypeptidase</keyword>
<dbReference type="InterPro" id="IPR001563">
    <property type="entry name" value="Peptidase_S10"/>
</dbReference>
<dbReference type="Pfam" id="PF05388">
    <property type="entry name" value="Carbpep_Y_N"/>
    <property type="match status" value="1"/>
</dbReference>
<proteinExistence type="inferred from homology"/>
<feature type="region of interest" description="Disordered" evidence="14">
    <location>
        <begin position="20"/>
        <end position="52"/>
    </location>
</feature>
<keyword evidence="8" id="KW-0865">Zymogen</keyword>
<dbReference type="PANTHER" id="PTHR11802:SF113">
    <property type="entry name" value="SERINE CARBOXYPEPTIDASE CTSA-4.1"/>
    <property type="match status" value="1"/>
</dbReference>
<evidence type="ECO:0000256" key="7">
    <source>
        <dbReference type="ARBA" id="ARBA00022801"/>
    </source>
</evidence>
<dbReference type="GO" id="GO:0000328">
    <property type="term" value="C:fungal-type vacuole lumen"/>
    <property type="evidence" value="ECO:0007669"/>
    <property type="project" value="UniProtKB-ARBA"/>
</dbReference>
<keyword evidence="9" id="KW-1015">Disulfide bond</keyword>
<dbReference type="PRINTS" id="PR00724">
    <property type="entry name" value="CRBOXYPTASEC"/>
</dbReference>
<feature type="compositionally biased region" description="Polar residues" evidence="14">
    <location>
        <begin position="21"/>
        <end position="48"/>
    </location>
</feature>
<dbReference type="Proteomes" id="UP000186136">
    <property type="component" value="Unassembled WGS sequence"/>
</dbReference>
<evidence type="ECO:0000256" key="14">
    <source>
        <dbReference type="SAM" id="MobiDB-lite"/>
    </source>
</evidence>
<dbReference type="Gene3D" id="3.40.50.1820">
    <property type="entry name" value="alpha/beta hydrolase"/>
    <property type="match status" value="1"/>
</dbReference>
<keyword evidence="5 13" id="KW-0645">Protease</keyword>
<reference evidence="16 17" key="1">
    <citation type="submission" date="2016-08" db="EMBL/GenBank/DDBJ databases">
        <title>Whole genome shotgun sequence of Pichia membranifaciens KS47-1.</title>
        <authorList>
            <person name="Konishi M."/>
            <person name="Ishida M."/>
            <person name="Arakawa T."/>
            <person name="Kato Y."/>
            <person name="Horiuchi J."/>
        </authorList>
    </citation>
    <scope>NUCLEOTIDE SEQUENCE [LARGE SCALE GENOMIC DNA]</scope>
    <source>
        <strain evidence="16 17">KS47-1</strain>
    </source>
</reference>
<evidence type="ECO:0000259" key="15">
    <source>
        <dbReference type="Pfam" id="PF05388"/>
    </source>
</evidence>
<name>A0A1Q2YDL5_9ASCO</name>
<feature type="compositionally biased region" description="Acidic residues" evidence="14">
    <location>
        <begin position="201"/>
        <end position="220"/>
    </location>
</feature>
<dbReference type="InterPro" id="IPR018202">
    <property type="entry name" value="Ser_caboxypep_ser_AS"/>
</dbReference>
<sequence>MSAQNSMIAAPENGMQMYEMVSTSPGGHSPTLASSLKLQRQQPPTRQPSFMKPVPKCMPPPAWVTPVHVPLPANNIEKFKFLSTHYMIKVPEGSDITEVCEYNSMLAASVGYFRDCQTWKTIKVAILLEFEEKNDAEIESKMHHFEFHKIDPLSRSDSRLGTSYGSESDIMKRKGSELSGSYISEVISTNGKPSRKPNFVEYDESAIMDDDEEEEEGEEPKEEKGTKIEELEKEKEREGKQKQDQEENPQSQKKEKDSDYKVSEGQVIVKDNSNEGNENDTIIIPSAENSRNEFSDSTPFNLDKIEFKNSFGSVVDKAKTLLQQVGEATGQDISKLDDSVKQAWSEMEIKFPQTMKNMKFTSDPVYKIAKKPDSFWDFHVANNKFSDYKLRVKKTDPGALGVDHTKQYSGYLDVESEDKHFFYWFFESRNDPKNDPVVLWLNGGPGCSSLTGLFFELGSSAIDKDLNPVFNPYSWNSNASVIFLDQPVNVGYSYSSSSVSDTVAAGKDVYAFLELFFQQFPEYNGLPFHIAAESYGGHYVPVFASEILSHADRSFDLTSVLIGNGLTDPLTQYPEYEKMACTDESGYKPVLDEAECEGMLANLPRCLSFIESCYESESVFSCVPASIYCNNGQIGPYQKTGRNVYDVRKMCEGSSLCYKGLEYIDGYLNQETVKEKLGAEVETYESCNFDVNRNFLFAGDWMKPYHKNVINLLEQDLPVLIYAGDKDFICNWLGNKAWTNELEWSGKADFSSAKTLELLSDDGKKQIGEVKNFEHFTFARMFDGGHMVPYDQPKASLTMFNRWISGDFTLGTK</sequence>
<comment type="function">
    <text evidence="12">Involved in degradation of small peptides.</text>
</comment>
<evidence type="ECO:0000256" key="9">
    <source>
        <dbReference type="ARBA" id="ARBA00023157"/>
    </source>
</evidence>
<evidence type="ECO:0000256" key="11">
    <source>
        <dbReference type="ARBA" id="ARBA00052076"/>
    </source>
</evidence>
<feature type="domain" description="Propeptide carboxypeptidase Y" evidence="15">
    <location>
        <begin position="301"/>
        <end position="388"/>
    </location>
</feature>
<evidence type="ECO:0000313" key="16">
    <source>
        <dbReference type="EMBL" id="GAV27615.1"/>
    </source>
</evidence>